<reference evidence="2 3" key="1">
    <citation type="submission" date="2024-01" db="EMBL/GenBank/DDBJ databases">
        <title>A draft genome for a cacao thread blight-causing isolate of Paramarasmius palmivorus.</title>
        <authorList>
            <person name="Baruah I.K."/>
            <person name="Bukari Y."/>
            <person name="Amoako-Attah I."/>
            <person name="Meinhardt L.W."/>
            <person name="Bailey B.A."/>
            <person name="Cohen S.P."/>
        </authorList>
    </citation>
    <scope>NUCLEOTIDE SEQUENCE [LARGE SCALE GENOMIC DNA]</scope>
    <source>
        <strain evidence="2 3">GH-12</strain>
    </source>
</reference>
<dbReference type="Proteomes" id="UP001383192">
    <property type="component" value="Unassembled WGS sequence"/>
</dbReference>
<comment type="caution">
    <text evidence="2">The sequence shown here is derived from an EMBL/GenBank/DDBJ whole genome shotgun (WGS) entry which is preliminary data.</text>
</comment>
<feature type="compositionally biased region" description="Low complexity" evidence="1">
    <location>
        <begin position="46"/>
        <end position="58"/>
    </location>
</feature>
<proteinExistence type="predicted"/>
<dbReference type="EMBL" id="JAYKXP010000005">
    <property type="protein sequence ID" value="KAK7058643.1"/>
    <property type="molecule type" value="Genomic_DNA"/>
</dbReference>
<name>A0AAW0E170_9AGAR</name>
<evidence type="ECO:0000313" key="3">
    <source>
        <dbReference type="Proteomes" id="UP001383192"/>
    </source>
</evidence>
<dbReference type="AlphaFoldDB" id="A0AAW0E170"/>
<feature type="region of interest" description="Disordered" evidence="1">
    <location>
        <begin position="226"/>
        <end position="246"/>
    </location>
</feature>
<evidence type="ECO:0000256" key="1">
    <source>
        <dbReference type="SAM" id="MobiDB-lite"/>
    </source>
</evidence>
<gene>
    <name evidence="2" type="ORF">VNI00_002279</name>
</gene>
<organism evidence="2 3">
    <name type="scientific">Paramarasmius palmivorus</name>
    <dbReference type="NCBI Taxonomy" id="297713"/>
    <lineage>
        <taxon>Eukaryota</taxon>
        <taxon>Fungi</taxon>
        <taxon>Dikarya</taxon>
        <taxon>Basidiomycota</taxon>
        <taxon>Agaricomycotina</taxon>
        <taxon>Agaricomycetes</taxon>
        <taxon>Agaricomycetidae</taxon>
        <taxon>Agaricales</taxon>
        <taxon>Marasmiineae</taxon>
        <taxon>Marasmiaceae</taxon>
        <taxon>Paramarasmius</taxon>
    </lineage>
</organism>
<feature type="compositionally biased region" description="Polar residues" evidence="1">
    <location>
        <begin position="31"/>
        <end position="40"/>
    </location>
</feature>
<keyword evidence="3" id="KW-1185">Reference proteome</keyword>
<sequence length="463" mass="50081">MNGHHSFQGYGPSDRGDRTQSCSKQPPLRYSQETSGNNTAAIYPDSSSATAPPNNNSNHVTSLHDATLPLSLSNLADRSGTASNVTDFSKVHPSLLTQLPPPPPPLPIPSIPYTDMGYQPGAHDSRLYSYGVGYDAVPQASSSQYTLDAFPAHYTHPSGIISYSRYTSVGDQHDGGVPSREIVDDYIFDDEEYEEDAEAEGTNYATSDVDMDTYHQQFSPMDEFHISSDPSQRVTPMSEPEWYGNSEDSPNSWANSMMNEGHQRQLVGMKQHPYVPQTRQAGSCFVVLNPQYPIPPTFTQGQQPFANGACISSSSHTSFAPYSEPYLQDARNTPSDISSSASPLSPIESTSYPASHFAHIASSSSTALAPQSYGYPYSSAMMGAYAYDGIASGETYMSTAVPSKMENPCSIAVAPPPEPFISTLLNQSRIPPDPVLHAPKPIRPIPTVSFEDLAATVSATCEF</sequence>
<protein>
    <submittedName>
        <fullName evidence="2">Uncharacterized protein</fullName>
    </submittedName>
</protein>
<feature type="region of interest" description="Disordered" evidence="1">
    <location>
        <begin position="1"/>
        <end position="62"/>
    </location>
</feature>
<accession>A0AAW0E170</accession>
<evidence type="ECO:0000313" key="2">
    <source>
        <dbReference type="EMBL" id="KAK7058643.1"/>
    </source>
</evidence>